<dbReference type="PANTHER" id="PTHR21427:SF19">
    <property type="entry name" value="UBIQUINONE BIOSYNTHESIS PROTEIN COQ9, MITOCHONDRIAL"/>
    <property type="match status" value="1"/>
</dbReference>
<keyword evidence="3" id="KW-0831">Ubiquinone biosynthesis</keyword>
<evidence type="ECO:0000259" key="7">
    <source>
        <dbReference type="Pfam" id="PF08511"/>
    </source>
</evidence>
<dbReference type="Proteomes" id="UP001215503">
    <property type="component" value="Unassembled WGS sequence"/>
</dbReference>
<gene>
    <name evidence="8" type="ORF">P2G67_04500</name>
</gene>
<keyword evidence="9" id="KW-1185">Reference proteome</keyword>
<comment type="pathway">
    <text evidence="1">Cofactor biosynthesis; ubiquinone biosynthesis.</text>
</comment>
<feature type="domain" description="COQ9 C-terminal" evidence="7">
    <location>
        <begin position="117"/>
        <end position="184"/>
    </location>
</feature>
<dbReference type="EMBL" id="JARHUD010000002">
    <property type="protein sequence ID" value="MDF2095231.1"/>
    <property type="molecule type" value="Genomic_DNA"/>
</dbReference>
<evidence type="ECO:0000256" key="2">
    <source>
        <dbReference type="ARBA" id="ARBA00010766"/>
    </source>
</evidence>
<evidence type="ECO:0000256" key="3">
    <source>
        <dbReference type="ARBA" id="ARBA00022688"/>
    </source>
</evidence>
<keyword evidence="5" id="KW-0446">Lipid-binding</keyword>
<comment type="function">
    <text evidence="6">Membrane-associated protein that warps the membrane surface to access and bind aromatic isoprenes with high specificity, including ubiquinone (CoQ) isoprene intermediates and presents them directly to COQ7, therefore facilitating the COQ7-mediated hydroxylase step. Participates in the biosynthesis of coenzyme Q, also named ubiquinone, an essential lipid-soluble electron transporter for aerobic cellular respiration.</text>
</comment>
<dbReference type="InterPro" id="IPR009057">
    <property type="entry name" value="Homeodomain-like_sf"/>
</dbReference>
<dbReference type="InterPro" id="IPR012762">
    <property type="entry name" value="Ubiq_biosynth_COQ9"/>
</dbReference>
<evidence type="ECO:0000256" key="1">
    <source>
        <dbReference type="ARBA" id="ARBA00004749"/>
    </source>
</evidence>
<dbReference type="NCBIfam" id="TIGR02396">
    <property type="entry name" value="diverge_rpsU"/>
    <property type="match status" value="1"/>
</dbReference>
<evidence type="ECO:0000256" key="5">
    <source>
        <dbReference type="ARBA" id="ARBA00023121"/>
    </source>
</evidence>
<name>A0ABT5YK75_9PROT</name>
<dbReference type="SUPFAM" id="SSF46689">
    <property type="entry name" value="Homeodomain-like"/>
    <property type="match status" value="1"/>
</dbReference>
<dbReference type="Pfam" id="PF08511">
    <property type="entry name" value="COQ9"/>
    <property type="match status" value="1"/>
</dbReference>
<dbReference type="RefSeq" id="WP_275820455.1">
    <property type="nucleotide sequence ID" value="NZ_JARHUD010000002.1"/>
</dbReference>
<protein>
    <submittedName>
        <fullName evidence="8">COQ9 family protein</fullName>
    </submittedName>
</protein>
<comment type="caution">
    <text evidence="8">The sequence shown here is derived from an EMBL/GenBank/DDBJ whole genome shotgun (WGS) entry which is preliminary data.</text>
</comment>
<accession>A0ABT5YK75</accession>
<evidence type="ECO:0000313" key="8">
    <source>
        <dbReference type="EMBL" id="MDF2095231.1"/>
    </source>
</evidence>
<evidence type="ECO:0000256" key="6">
    <source>
        <dbReference type="ARBA" id="ARBA00058104"/>
    </source>
</evidence>
<dbReference type="PANTHER" id="PTHR21427">
    <property type="entry name" value="UBIQUINONE BIOSYNTHESIS PROTEIN COQ9, MITOCHONDRIAL"/>
    <property type="match status" value="1"/>
</dbReference>
<reference evidence="8 9" key="1">
    <citation type="submission" date="2023-03" db="EMBL/GenBank/DDBJ databases">
        <title>Fodinicurvata sp. CAU 1616 isolated from sea sendiment.</title>
        <authorList>
            <person name="Kim W."/>
        </authorList>
    </citation>
    <scope>NUCLEOTIDE SEQUENCE [LARGE SCALE GENOMIC DNA]</scope>
    <source>
        <strain evidence="8 9">CAU 1616</strain>
    </source>
</reference>
<keyword evidence="4" id="KW-0809">Transit peptide</keyword>
<evidence type="ECO:0000256" key="4">
    <source>
        <dbReference type="ARBA" id="ARBA00022946"/>
    </source>
</evidence>
<dbReference type="InterPro" id="IPR013718">
    <property type="entry name" value="COQ9_C"/>
</dbReference>
<sequence>MDLEEQREALLQAALPHVVFDGWSEVTLRAACRDLGMGVEAAMSAFPGGPQDLVEAFSTWADREMLVRLADLPLEEMRVRERVSAGVRLRLEVLAPHREAVRRSLSFLALPQNATLGPRLLWRSADCLWYAAGDRATDYNHYSKRILLSGVLSTTTLYWLEDRSEDFADTHAFLERRIDEVLKVGGRFGKTMGRMLDLPDRLMQRRSRSPLRRRMRGLGVR</sequence>
<organism evidence="8 9">
    <name type="scientific">Aquibaculum arenosum</name>
    <dbReference type="NCBI Taxonomy" id="3032591"/>
    <lineage>
        <taxon>Bacteria</taxon>
        <taxon>Pseudomonadati</taxon>
        <taxon>Pseudomonadota</taxon>
        <taxon>Alphaproteobacteria</taxon>
        <taxon>Rhodospirillales</taxon>
        <taxon>Rhodovibrionaceae</taxon>
        <taxon>Aquibaculum</taxon>
    </lineage>
</organism>
<proteinExistence type="inferred from homology"/>
<comment type="similarity">
    <text evidence="2">Belongs to the COQ9 family.</text>
</comment>
<dbReference type="Gene3D" id="1.10.357.10">
    <property type="entry name" value="Tetracycline Repressor, domain 2"/>
    <property type="match status" value="1"/>
</dbReference>
<evidence type="ECO:0000313" key="9">
    <source>
        <dbReference type="Proteomes" id="UP001215503"/>
    </source>
</evidence>